<feature type="region of interest" description="Disordered" evidence="3">
    <location>
        <begin position="171"/>
        <end position="206"/>
    </location>
</feature>
<dbReference type="PANTHER" id="PTHR12818:SF0">
    <property type="entry name" value="TRNA (ADENINE(37)-N6)-METHYLTRANSFERASE"/>
    <property type="match status" value="1"/>
</dbReference>
<dbReference type="PANTHER" id="PTHR12818">
    <property type="entry name" value="TRNA (ADENINE(37)-N6)-METHYLTRANSFERASE"/>
    <property type="match status" value="1"/>
</dbReference>
<keyword evidence="6" id="KW-1185">Reference proteome</keyword>
<comment type="similarity">
    <text evidence="2">Belongs to the tRNA methyltransferase O family.</text>
</comment>
<evidence type="ECO:0000256" key="3">
    <source>
        <dbReference type="SAM" id="MobiDB-lite"/>
    </source>
</evidence>
<protein>
    <recommendedName>
        <fullName evidence="4">TsaA-like domain-containing protein</fullName>
    </recommendedName>
</protein>
<dbReference type="Gene3D" id="2.40.30.70">
    <property type="entry name" value="YaeB-like"/>
    <property type="match status" value="1"/>
</dbReference>
<dbReference type="Proteomes" id="UP000245119">
    <property type="component" value="Linkage Group LG13"/>
</dbReference>
<dbReference type="OrthoDB" id="4882at2759"/>
<evidence type="ECO:0000256" key="1">
    <source>
        <dbReference type="ARBA" id="ARBA00022691"/>
    </source>
</evidence>
<feature type="domain" description="TsaA-like" evidence="4">
    <location>
        <begin position="1"/>
        <end position="133"/>
    </location>
</feature>
<dbReference type="STRING" id="400727.A0A2T7NEN2"/>
<name>A0A2T7NEN2_POMCA</name>
<dbReference type="SUPFAM" id="SSF118196">
    <property type="entry name" value="YaeB-like"/>
    <property type="match status" value="1"/>
</dbReference>
<dbReference type="PROSITE" id="PS51668">
    <property type="entry name" value="TSAA_2"/>
    <property type="match status" value="1"/>
</dbReference>
<evidence type="ECO:0000259" key="4">
    <source>
        <dbReference type="PROSITE" id="PS51668"/>
    </source>
</evidence>
<reference evidence="5 6" key="1">
    <citation type="submission" date="2018-04" db="EMBL/GenBank/DDBJ databases">
        <title>The genome of golden apple snail Pomacea canaliculata provides insight into stress tolerance and invasive adaptation.</title>
        <authorList>
            <person name="Liu C."/>
            <person name="Liu B."/>
            <person name="Ren Y."/>
            <person name="Zhang Y."/>
            <person name="Wang H."/>
            <person name="Li S."/>
            <person name="Jiang F."/>
            <person name="Yin L."/>
            <person name="Zhang G."/>
            <person name="Qian W."/>
            <person name="Fan W."/>
        </authorList>
    </citation>
    <scope>NUCLEOTIDE SEQUENCE [LARGE SCALE GENOMIC DNA]</scope>
    <source>
        <strain evidence="5">SZHN2017</strain>
        <tissue evidence="5">Muscle</tissue>
    </source>
</reference>
<dbReference type="NCBIfam" id="TIGR00104">
    <property type="entry name" value="tRNA_TsaA"/>
    <property type="match status" value="1"/>
</dbReference>
<dbReference type="InterPro" id="IPR036414">
    <property type="entry name" value="YaeB_N_sf"/>
</dbReference>
<proteinExistence type="inferred from homology"/>
<sequence length="250" mass="27608">MRSVFLFKNGTPRQPSLCTSARGSLTIMKTIFNNPEHSLEGLEQFSHVWIIFIFHQNNNVHTKAKVKPPRLNGRRVGVFSTRSPYRPNAIGLTLAKIEKISGSSIDFSGIDLVDGTPVLDIKPYIPQYDLPVGFRGISDSQLSPTFTGEAERSADMHQHPFLHSTSCVMKKERKPTSDPMTNTVALEGSSGGSKTEVFDSPGSEPDTCSVVPAKSLMGDSCPSDDCKYAAVENKKEKHYLKETMVLKFQN</sequence>
<dbReference type="PROSITE" id="PS01318">
    <property type="entry name" value="TSAA_1"/>
    <property type="match status" value="1"/>
</dbReference>
<dbReference type="AlphaFoldDB" id="A0A2T7NEN2"/>
<evidence type="ECO:0000313" key="5">
    <source>
        <dbReference type="EMBL" id="PVD19637.1"/>
    </source>
</evidence>
<keyword evidence="1" id="KW-0949">S-adenosyl-L-methionine</keyword>
<accession>A0A2T7NEN2</accession>
<gene>
    <name evidence="5" type="ORF">C0Q70_20127</name>
</gene>
<comment type="caution">
    <text evidence="5">The sequence shown here is derived from an EMBL/GenBank/DDBJ whole genome shotgun (WGS) entry which is preliminary data.</text>
</comment>
<evidence type="ECO:0000313" key="6">
    <source>
        <dbReference type="Proteomes" id="UP000245119"/>
    </source>
</evidence>
<dbReference type="EMBL" id="PZQS01000013">
    <property type="protein sequence ID" value="PVD19637.1"/>
    <property type="molecule type" value="Genomic_DNA"/>
</dbReference>
<dbReference type="Pfam" id="PF01980">
    <property type="entry name" value="TrmO_N"/>
    <property type="match status" value="1"/>
</dbReference>
<organism evidence="5 6">
    <name type="scientific">Pomacea canaliculata</name>
    <name type="common">Golden apple snail</name>
    <dbReference type="NCBI Taxonomy" id="400727"/>
    <lineage>
        <taxon>Eukaryota</taxon>
        <taxon>Metazoa</taxon>
        <taxon>Spiralia</taxon>
        <taxon>Lophotrochozoa</taxon>
        <taxon>Mollusca</taxon>
        <taxon>Gastropoda</taxon>
        <taxon>Caenogastropoda</taxon>
        <taxon>Architaenioglossa</taxon>
        <taxon>Ampullarioidea</taxon>
        <taxon>Ampullariidae</taxon>
        <taxon>Pomacea</taxon>
    </lineage>
</organism>
<dbReference type="InterPro" id="IPR023370">
    <property type="entry name" value="TrmO-like_N"/>
</dbReference>
<dbReference type="InterPro" id="IPR023368">
    <property type="entry name" value="UPF0066_cons_site"/>
</dbReference>
<evidence type="ECO:0000256" key="2">
    <source>
        <dbReference type="ARBA" id="ARBA00033753"/>
    </source>
</evidence>
<dbReference type="InterPro" id="IPR036413">
    <property type="entry name" value="YaeB-like_sf"/>
</dbReference>
<dbReference type="CDD" id="cd09281">
    <property type="entry name" value="UPF0066"/>
    <property type="match status" value="1"/>
</dbReference>
<dbReference type="InterPro" id="IPR040372">
    <property type="entry name" value="YaeB-like"/>
</dbReference>